<proteinExistence type="predicted"/>
<evidence type="ECO:0000313" key="3">
    <source>
        <dbReference type="Proteomes" id="UP000788993"/>
    </source>
</evidence>
<feature type="compositionally biased region" description="Basic and acidic residues" evidence="1">
    <location>
        <begin position="1"/>
        <end position="13"/>
    </location>
</feature>
<reference evidence="2" key="1">
    <citation type="journal article" date="2021" name="Open Biol.">
        <title>Shared evolutionary footprints suggest mitochondrial oxidative damage underlies multiple complex I losses in fungi.</title>
        <authorList>
            <person name="Schikora-Tamarit M.A."/>
            <person name="Marcet-Houben M."/>
            <person name="Nosek J."/>
            <person name="Gabaldon T."/>
        </authorList>
    </citation>
    <scope>NUCLEOTIDE SEQUENCE</scope>
    <source>
        <strain evidence="2">NCAIM Y.01608</strain>
    </source>
</reference>
<protein>
    <submittedName>
        <fullName evidence="2">Uncharacterized protein</fullName>
    </submittedName>
</protein>
<sequence>SRQDSFKTSKSRLDLNSALLSNPLLEQEADTKSPNPLMEDDDQAEEPDKVDAALVDTENGNGDVFESPDEFQDAQE</sequence>
<feature type="non-terminal residue" evidence="2">
    <location>
        <position position="1"/>
    </location>
</feature>
<keyword evidence="3" id="KW-1185">Reference proteome</keyword>
<evidence type="ECO:0000256" key="1">
    <source>
        <dbReference type="SAM" id="MobiDB-lite"/>
    </source>
</evidence>
<organism evidence="2 3">
    <name type="scientific">Ogataea polymorpha</name>
    <dbReference type="NCBI Taxonomy" id="460523"/>
    <lineage>
        <taxon>Eukaryota</taxon>
        <taxon>Fungi</taxon>
        <taxon>Dikarya</taxon>
        <taxon>Ascomycota</taxon>
        <taxon>Saccharomycotina</taxon>
        <taxon>Pichiomycetes</taxon>
        <taxon>Pichiales</taxon>
        <taxon>Pichiaceae</taxon>
        <taxon>Ogataea</taxon>
    </lineage>
</organism>
<accession>A0A9P8P7S2</accession>
<reference evidence="2" key="2">
    <citation type="submission" date="2021-01" db="EMBL/GenBank/DDBJ databases">
        <authorList>
            <person name="Schikora-Tamarit M.A."/>
        </authorList>
    </citation>
    <scope>NUCLEOTIDE SEQUENCE</scope>
    <source>
        <strain evidence="2">NCAIM Y.01608</strain>
    </source>
</reference>
<evidence type="ECO:0000313" key="2">
    <source>
        <dbReference type="EMBL" id="KAH3666656.1"/>
    </source>
</evidence>
<feature type="compositionally biased region" description="Acidic residues" evidence="1">
    <location>
        <begin position="66"/>
        <end position="76"/>
    </location>
</feature>
<gene>
    <name evidence="2" type="ORF">OGATHE_003259</name>
</gene>
<feature type="region of interest" description="Disordered" evidence="1">
    <location>
        <begin position="1"/>
        <end position="76"/>
    </location>
</feature>
<feature type="non-terminal residue" evidence="2">
    <location>
        <position position="76"/>
    </location>
</feature>
<dbReference type="EMBL" id="JAEUBD010001102">
    <property type="protein sequence ID" value="KAH3666656.1"/>
    <property type="molecule type" value="Genomic_DNA"/>
</dbReference>
<dbReference type="Proteomes" id="UP000788993">
    <property type="component" value="Unassembled WGS sequence"/>
</dbReference>
<name>A0A9P8P7S2_9ASCO</name>
<comment type="caution">
    <text evidence="2">The sequence shown here is derived from an EMBL/GenBank/DDBJ whole genome shotgun (WGS) entry which is preliminary data.</text>
</comment>
<dbReference type="AlphaFoldDB" id="A0A9P8P7S2"/>